<dbReference type="SUPFAM" id="SSF52540">
    <property type="entry name" value="P-loop containing nucleoside triphosphate hydrolases"/>
    <property type="match status" value="1"/>
</dbReference>
<dbReference type="InterPro" id="IPR027417">
    <property type="entry name" value="P-loop_NTPase"/>
</dbReference>
<evidence type="ECO:0000256" key="1">
    <source>
        <dbReference type="ARBA" id="ARBA00022741"/>
    </source>
</evidence>
<dbReference type="SMART" id="SM00173">
    <property type="entry name" value="RAS"/>
    <property type="match status" value="1"/>
</dbReference>
<dbReference type="SMART" id="SM00174">
    <property type="entry name" value="RHO"/>
    <property type="match status" value="1"/>
</dbReference>
<dbReference type="SMART" id="SM00175">
    <property type="entry name" value="RAB"/>
    <property type="match status" value="1"/>
</dbReference>
<dbReference type="Pfam" id="PF00071">
    <property type="entry name" value="Ras"/>
    <property type="match status" value="2"/>
</dbReference>
<proteinExistence type="predicted"/>
<evidence type="ECO:0000256" key="2">
    <source>
        <dbReference type="SAM" id="MobiDB-lite"/>
    </source>
</evidence>
<keyword evidence="1" id="KW-0547">Nucleotide-binding</keyword>
<dbReference type="PANTHER" id="PTHR47978">
    <property type="match status" value="1"/>
</dbReference>
<dbReference type="PROSITE" id="PS51421">
    <property type="entry name" value="RAS"/>
    <property type="match status" value="1"/>
</dbReference>
<reference evidence="3 4" key="1">
    <citation type="journal article" date="2013" name="Curr. Biol.">
        <title>The Genome of the Foraminiferan Reticulomyxa filosa.</title>
        <authorList>
            <person name="Glockner G."/>
            <person name="Hulsmann N."/>
            <person name="Schleicher M."/>
            <person name="Noegel A.A."/>
            <person name="Eichinger L."/>
            <person name="Gallinger C."/>
            <person name="Pawlowski J."/>
            <person name="Sierra R."/>
            <person name="Euteneuer U."/>
            <person name="Pillet L."/>
            <person name="Moustafa A."/>
            <person name="Platzer M."/>
            <person name="Groth M."/>
            <person name="Szafranski K."/>
            <person name="Schliwa M."/>
        </authorList>
    </citation>
    <scope>NUCLEOTIDE SEQUENCE [LARGE SCALE GENOMIC DNA]</scope>
</reference>
<dbReference type="AlphaFoldDB" id="X6LRF9"/>
<feature type="region of interest" description="Disordered" evidence="2">
    <location>
        <begin position="75"/>
        <end position="120"/>
    </location>
</feature>
<dbReference type="GO" id="GO:0003924">
    <property type="term" value="F:GTPase activity"/>
    <property type="evidence" value="ECO:0007669"/>
    <property type="project" value="InterPro"/>
</dbReference>
<comment type="caution">
    <text evidence="3">The sequence shown here is derived from an EMBL/GenBank/DDBJ whole genome shotgun (WGS) entry which is preliminary data.</text>
</comment>
<evidence type="ECO:0000313" key="4">
    <source>
        <dbReference type="Proteomes" id="UP000023152"/>
    </source>
</evidence>
<accession>X6LRF9</accession>
<keyword evidence="4" id="KW-1185">Reference proteome</keyword>
<name>X6LRF9_RETFI</name>
<dbReference type="PROSITE" id="PS51419">
    <property type="entry name" value="RAB"/>
    <property type="match status" value="1"/>
</dbReference>
<feature type="compositionally biased region" description="Acidic residues" evidence="2">
    <location>
        <begin position="94"/>
        <end position="112"/>
    </location>
</feature>
<gene>
    <name evidence="3" type="ORF">RFI_33675</name>
</gene>
<sequence>IWDTAGQERYNSLSSAYCKGADACVLCYDITDTQSFVDIDKWRKLFIEHNDTDNNIRFLLVGTKWDLHKTNTANANFNSTGVKPSPPYSHGGNEDGDDDNDNDNDDGDGDGDDNGHLQDTSHLIDANNTTLSPFSPTTFIDTDRAQAYADMHHMIFYETSALTGKNVNDCFRDLAETVVDNCKVTYVTIFFFNFFKK</sequence>
<dbReference type="InterPro" id="IPR001806">
    <property type="entry name" value="Small_GTPase"/>
</dbReference>
<dbReference type="EMBL" id="ASPP01032417">
    <property type="protein sequence ID" value="ETO03727.1"/>
    <property type="molecule type" value="Genomic_DNA"/>
</dbReference>
<dbReference type="GO" id="GO:0005525">
    <property type="term" value="F:GTP binding"/>
    <property type="evidence" value="ECO:0007669"/>
    <property type="project" value="InterPro"/>
</dbReference>
<dbReference type="OrthoDB" id="25896at2759"/>
<dbReference type="CDD" id="cd00154">
    <property type="entry name" value="Rab"/>
    <property type="match status" value="1"/>
</dbReference>
<protein>
    <submittedName>
        <fullName evidence="3">GTP-binding protein</fullName>
    </submittedName>
</protein>
<dbReference type="Proteomes" id="UP000023152">
    <property type="component" value="Unassembled WGS sequence"/>
</dbReference>
<feature type="non-terminal residue" evidence="3">
    <location>
        <position position="1"/>
    </location>
</feature>
<evidence type="ECO:0000313" key="3">
    <source>
        <dbReference type="EMBL" id="ETO03727.1"/>
    </source>
</evidence>
<dbReference type="Gene3D" id="3.40.50.300">
    <property type="entry name" value="P-loop containing nucleotide triphosphate hydrolases"/>
    <property type="match status" value="1"/>
</dbReference>
<organism evidence="3 4">
    <name type="scientific">Reticulomyxa filosa</name>
    <dbReference type="NCBI Taxonomy" id="46433"/>
    <lineage>
        <taxon>Eukaryota</taxon>
        <taxon>Sar</taxon>
        <taxon>Rhizaria</taxon>
        <taxon>Retaria</taxon>
        <taxon>Foraminifera</taxon>
        <taxon>Monothalamids</taxon>
        <taxon>Reticulomyxidae</taxon>
        <taxon>Reticulomyxa</taxon>
    </lineage>
</organism>